<sequence>MGMSGATNGCGAGEYIRIPEDVEAGLGKEAGKGEGEGECPAVLRWRAIRWWAQVAALGILLAGAAAAAVVFLGPLVIKKDITRSRKEYQDVGWRCLLNGQNEPRCSVKCQSVLVDGILTWANKWSVLVDALCAFAESGTDRNSLKLLLVIAPVIEWESRTFSRPVIALICFGAIAFFPTAMSIGMSLPFFIGSAFHSKIHRWLEKWPKKAAFVRLAGEGDWFHQFRAVALLRISPFPYLVFNYASVATNVKYGPYIAGSMAGTVHETFLAIYSGKLLQSLAVATTQGSFLSVDQIIYNGLGFSVAAVSTAAITIYAKKALQKLQADDELC</sequence>
<dbReference type="PANTHER" id="PTHR46431">
    <property type="entry name" value="EXPRESSED PROTEIN"/>
    <property type="match status" value="1"/>
</dbReference>
<dbReference type="Proteomes" id="UP000007752">
    <property type="component" value="Chromosome 7"/>
</dbReference>
<dbReference type="EMBL" id="CM000144">
    <property type="protein sequence ID" value="EAZ39738.1"/>
    <property type="molecule type" value="Genomic_DNA"/>
</dbReference>
<feature type="transmembrane region" description="Helical" evidence="1">
    <location>
        <begin position="295"/>
        <end position="316"/>
    </location>
</feature>
<evidence type="ECO:0000259" key="2">
    <source>
        <dbReference type="Pfam" id="PF09335"/>
    </source>
</evidence>
<keyword evidence="1" id="KW-0812">Transmembrane</keyword>
<feature type="domain" description="VTT" evidence="2">
    <location>
        <begin position="177"/>
        <end position="275"/>
    </location>
</feature>
<proteinExistence type="predicted"/>
<keyword evidence="1" id="KW-1133">Transmembrane helix</keyword>
<name>A3BJJ9_ORYSJ</name>
<accession>A3BJJ9</accession>
<reference evidence="3" key="2">
    <citation type="submission" date="2008-12" db="EMBL/GenBank/DDBJ databases">
        <title>Improved gene annotation of the rice (Oryza sativa) genomes.</title>
        <authorList>
            <person name="Wang J."/>
            <person name="Li R."/>
            <person name="Fan W."/>
            <person name="Huang Q."/>
            <person name="Zhang J."/>
            <person name="Zhou Y."/>
            <person name="Hu Y."/>
            <person name="Zi S."/>
            <person name="Li J."/>
            <person name="Ni P."/>
            <person name="Zheng H."/>
            <person name="Zhang Y."/>
            <person name="Zhao M."/>
            <person name="Hao Q."/>
            <person name="McDermott J."/>
            <person name="Samudrala R."/>
            <person name="Kristiansen K."/>
            <person name="Wong G.K.-S."/>
        </authorList>
    </citation>
    <scope>NUCLEOTIDE SEQUENCE</scope>
</reference>
<feature type="transmembrane region" description="Helical" evidence="1">
    <location>
        <begin position="165"/>
        <end position="191"/>
    </location>
</feature>
<organism evidence="3">
    <name type="scientific">Oryza sativa subsp. japonica</name>
    <name type="common">Rice</name>
    <dbReference type="NCBI Taxonomy" id="39947"/>
    <lineage>
        <taxon>Eukaryota</taxon>
        <taxon>Viridiplantae</taxon>
        <taxon>Streptophyta</taxon>
        <taxon>Embryophyta</taxon>
        <taxon>Tracheophyta</taxon>
        <taxon>Spermatophyta</taxon>
        <taxon>Magnoliopsida</taxon>
        <taxon>Liliopsida</taxon>
        <taxon>Poales</taxon>
        <taxon>Poaceae</taxon>
        <taxon>BOP clade</taxon>
        <taxon>Oryzoideae</taxon>
        <taxon>Oryzeae</taxon>
        <taxon>Oryzinae</taxon>
        <taxon>Oryza</taxon>
        <taxon>Oryza sativa</taxon>
    </lineage>
</organism>
<dbReference type="HOGENOM" id="CLU_137065_0_0_1"/>
<dbReference type="InterPro" id="IPR032816">
    <property type="entry name" value="VTT_dom"/>
</dbReference>
<dbReference type="PANTHER" id="PTHR46431:SF7">
    <property type="entry name" value="SNARE ASSOCIATED GOLGI PROTEIN FAMILY"/>
    <property type="match status" value="1"/>
</dbReference>
<evidence type="ECO:0000313" key="3">
    <source>
        <dbReference type="EMBL" id="EAZ39738.1"/>
    </source>
</evidence>
<gene>
    <name evidence="3" type="ORF">OsJ_24175</name>
</gene>
<evidence type="ECO:0000256" key="1">
    <source>
        <dbReference type="SAM" id="Phobius"/>
    </source>
</evidence>
<keyword evidence="1" id="KW-0472">Membrane</keyword>
<dbReference type="Pfam" id="PF09335">
    <property type="entry name" value="VTT_dom"/>
    <property type="match status" value="1"/>
</dbReference>
<dbReference type="AlphaFoldDB" id="A3BJJ9"/>
<protein>
    <recommendedName>
        <fullName evidence="2">VTT domain-containing protein</fullName>
    </recommendedName>
</protein>
<feature type="transmembrane region" description="Helical" evidence="1">
    <location>
        <begin position="50"/>
        <end position="77"/>
    </location>
</feature>
<reference evidence="3" key="1">
    <citation type="journal article" date="2005" name="PLoS Biol.">
        <title>The genomes of Oryza sativa: a history of duplications.</title>
        <authorList>
            <person name="Yu J."/>
            <person name="Wang J."/>
            <person name="Lin W."/>
            <person name="Li S."/>
            <person name="Li H."/>
            <person name="Zhou J."/>
            <person name="Ni P."/>
            <person name="Dong W."/>
            <person name="Hu S."/>
            <person name="Zeng C."/>
            <person name="Zhang J."/>
            <person name="Zhang Y."/>
            <person name="Li R."/>
            <person name="Xu Z."/>
            <person name="Li S."/>
            <person name="Li X."/>
            <person name="Zheng H."/>
            <person name="Cong L."/>
            <person name="Lin L."/>
            <person name="Yin J."/>
            <person name="Geng J."/>
            <person name="Li G."/>
            <person name="Shi J."/>
            <person name="Liu J."/>
            <person name="Lv H."/>
            <person name="Li J."/>
            <person name="Wang J."/>
            <person name="Deng Y."/>
            <person name="Ran L."/>
            <person name="Shi X."/>
            <person name="Wang X."/>
            <person name="Wu Q."/>
            <person name="Li C."/>
            <person name="Ren X."/>
            <person name="Wang J."/>
            <person name="Wang X."/>
            <person name="Li D."/>
            <person name="Liu D."/>
            <person name="Zhang X."/>
            <person name="Ji Z."/>
            <person name="Zhao W."/>
            <person name="Sun Y."/>
            <person name="Zhang Z."/>
            <person name="Bao J."/>
            <person name="Han Y."/>
            <person name="Dong L."/>
            <person name="Ji J."/>
            <person name="Chen P."/>
            <person name="Wu S."/>
            <person name="Liu J."/>
            <person name="Xiao Y."/>
            <person name="Bu D."/>
            <person name="Tan J."/>
            <person name="Yang L."/>
            <person name="Ye C."/>
            <person name="Zhang J."/>
            <person name="Xu J."/>
            <person name="Zhou Y."/>
            <person name="Yu Y."/>
            <person name="Zhang B."/>
            <person name="Zhuang S."/>
            <person name="Wei H."/>
            <person name="Liu B."/>
            <person name="Lei M."/>
            <person name="Yu H."/>
            <person name="Li Y."/>
            <person name="Xu H."/>
            <person name="Wei S."/>
            <person name="He X."/>
            <person name="Fang L."/>
            <person name="Zhang Z."/>
            <person name="Zhang Y."/>
            <person name="Huang X."/>
            <person name="Su Z."/>
            <person name="Tong W."/>
            <person name="Li J."/>
            <person name="Tong Z."/>
            <person name="Li S."/>
            <person name="Ye J."/>
            <person name="Wang L."/>
            <person name="Fang L."/>
            <person name="Lei T."/>
            <person name="Chen C."/>
            <person name="Chen H."/>
            <person name="Xu Z."/>
            <person name="Li H."/>
            <person name="Huang H."/>
            <person name="Zhang F."/>
            <person name="Xu H."/>
            <person name="Li N."/>
            <person name="Zhao C."/>
            <person name="Li S."/>
            <person name="Dong L."/>
            <person name="Huang Y."/>
            <person name="Li L."/>
            <person name="Xi Y."/>
            <person name="Qi Q."/>
            <person name="Li W."/>
            <person name="Zhang B."/>
            <person name="Hu W."/>
            <person name="Zhang Y."/>
            <person name="Tian X."/>
            <person name="Jiao Y."/>
            <person name="Liang X."/>
            <person name="Jin J."/>
            <person name="Gao L."/>
            <person name="Zheng W."/>
            <person name="Hao B."/>
            <person name="Liu S."/>
            <person name="Wang W."/>
            <person name="Yuan L."/>
            <person name="Cao M."/>
            <person name="McDermott J."/>
            <person name="Samudrala R."/>
            <person name="Wang J."/>
            <person name="Wong G.K."/>
            <person name="Yang H."/>
        </authorList>
    </citation>
    <scope>NUCLEOTIDE SEQUENCE [LARGE SCALE GENOMIC DNA]</scope>
</reference>